<dbReference type="PRINTS" id="PR00793">
    <property type="entry name" value="PROAMNOPTASE"/>
</dbReference>
<feature type="domain" description="AB hydrolase-1" evidence="4">
    <location>
        <begin position="57"/>
        <end position="322"/>
    </location>
</feature>
<organism evidence="5 6">
    <name type="scientific">Larkinella bovis</name>
    <dbReference type="NCBI Taxonomy" id="683041"/>
    <lineage>
        <taxon>Bacteria</taxon>
        <taxon>Pseudomonadati</taxon>
        <taxon>Bacteroidota</taxon>
        <taxon>Cytophagia</taxon>
        <taxon>Cytophagales</taxon>
        <taxon>Spirosomataceae</taxon>
        <taxon>Larkinella</taxon>
    </lineage>
</organism>
<keyword evidence="6" id="KW-1185">Reference proteome</keyword>
<gene>
    <name evidence="5" type="ORF">ACFPMF_10470</name>
</gene>
<dbReference type="GO" id="GO:0016787">
    <property type="term" value="F:hydrolase activity"/>
    <property type="evidence" value="ECO:0007669"/>
    <property type="project" value="UniProtKB-KW"/>
</dbReference>
<evidence type="ECO:0000259" key="4">
    <source>
        <dbReference type="Pfam" id="PF00561"/>
    </source>
</evidence>
<dbReference type="EMBL" id="JBHSMA010000002">
    <property type="protein sequence ID" value="MFC5409733.1"/>
    <property type="molecule type" value="Genomic_DNA"/>
</dbReference>
<evidence type="ECO:0000256" key="1">
    <source>
        <dbReference type="ARBA" id="ARBA00010088"/>
    </source>
</evidence>
<evidence type="ECO:0000256" key="2">
    <source>
        <dbReference type="ARBA" id="ARBA00022801"/>
    </source>
</evidence>
<dbReference type="PROSITE" id="PS51257">
    <property type="entry name" value="PROKAR_LIPOPROTEIN"/>
    <property type="match status" value="1"/>
</dbReference>
<keyword evidence="2 5" id="KW-0378">Hydrolase</keyword>
<feature type="signal peptide" evidence="3">
    <location>
        <begin position="1"/>
        <end position="21"/>
    </location>
</feature>
<protein>
    <submittedName>
        <fullName evidence="5">Alpha/beta fold hydrolase</fullName>
    </submittedName>
</protein>
<dbReference type="InterPro" id="IPR000073">
    <property type="entry name" value="AB_hydrolase_1"/>
</dbReference>
<sequence length="335" mass="38792">MKRLRFYFQILLLTGLVTVFASCEKNDVTDVEQTFYLRHKGADMPIWVRGNVQSDKIVLYLHGGPGDCAMCYRYYLQALEKTVGVAYWDQRIAGSSSGKVDPKTLTYEQFGEDAYYAIKLLKERYPSAKIYLLAHSFGVELAWQFLTTNDNQQIVNGLMAVNGTFSTYRWLYQVREWVLQEAKRQQRSEIEKYALDHPITAENLPTYNWEELYRRMVDLGGNPVSLYDDKKYVLNYLFATPNTALGQFTHGKAYEEYGKTEIRTFEKSSQLRQIRIPVALFWGKKDGVVPLGVASETRTLLTATTSKLVTFENSWHEPFVTETDRFVEEVLDFVK</sequence>
<evidence type="ECO:0000313" key="5">
    <source>
        <dbReference type="EMBL" id="MFC5409733.1"/>
    </source>
</evidence>
<dbReference type="Pfam" id="PF00561">
    <property type="entry name" value="Abhydrolase_1"/>
    <property type="match status" value="1"/>
</dbReference>
<dbReference type="InterPro" id="IPR002410">
    <property type="entry name" value="Peptidase_S33"/>
</dbReference>
<dbReference type="InterPro" id="IPR029058">
    <property type="entry name" value="AB_hydrolase_fold"/>
</dbReference>
<evidence type="ECO:0000313" key="6">
    <source>
        <dbReference type="Proteomes" id="UP001596106"/>
    </source>
</evidence>
<keyword evidence="3" id="KW-0732">Signal</keyword>
<feature type="chain" id="PRO_5045574396" evidence="3">
    <location>
        <begin position="22"/>
        <end position="335"/>
    </location>
</feature>
<dbReference type="Proteomes" id="UP001596106">
    <property type="component" value="Unassembled WGS sequence"/>
</dbReference>
<proteinExistence type="inferred from homology"/>
<dbReference type="Gene3D" id="3.40.50.1820">
    <property type="entry name" value="alpha/beta hydrolase"/>
    <property type="match status" value="1"/>
</dbReference>
<comment type="similarity">
    <text evidence="1">Belongs to the peptidase S33 family.</text>
</comment>
<evidence type="ECO:0000256" key="3">
    <source>
        <dbReference type="SAM" id="SignalP"/>
    </source>
</evidence>
<dbReference type="SUPFAM" id="SSF53474">
    <property type="entry name" value="alpha/beta-Hydrolases"/>
    <property type="match status" value="1"/>
</dbReference>
<reference evidence="6" key="1">
    <citation type="journal article" date="2019" name="Int. J. Syst. Evol. Microbiol.">
        <title>The Global Catalogue of Microorganisms (GCM) 10K type strain sequencing project: providing services to taxonomists for standard genome sequencing and annotation.</title>
        <authorList>
            <consortium name="The Broad Institute Genomics Platform"/>
            <consortium name="The Broad Institute Genome Sequencing Center for Infectious Disease"/>
            <person name="Wu L."/>
            <person name="Ma J."/>
        </authorList>
    </citation>
    <scope>NUCLEOTIDE SEQUENCE [LARGE SCALE GENOMIC DNA]</scope>
    <source>
        <strain evidence="6">CCUG 55250</strain>
    </source>
</reference>
<comment type="caution">
    <text evidence="5">The sequence shown here is derived from an EMBL/GenBank/DDBJ whole genome shotgun (WGS) entry which is preliminary data.</text>
</comment>
<dbReference type="RefSeq" id="WP_379844140.1">
    <property type="nucleotide sequence ID" value="NZ_JBHSMA010000002.1"/>
</dbReference>
<accession>A0ABW0IAL9</accession>
<name>A0ABW0IAL9_9BACT</name>